<feature type="domain" description="HTH luxR-type" evidence="6">
    <location>
        <begin position="173"/>
        <end position="238"/>
    </location>
</feature>
<dbReference type="InterPro" id="IPR011006">
    <property type="entry name" value="CheY-like_superfamily"/>
</dbReference>
<protein>
    <submittedName>
        <fullName evidence="8">DNA-binding response regulator</fullName>
    </submittedName>
</protein>
<dbReference type="PROSITE" id="PS50110">
    <property type="entry name" value="RESPONSE_REGULATORY"/>
    <property type="match status" value="1"/>
</dbReference>
<evidence type="ECO:0000256" key="1">
    <source>
        <dbReference type="ARBA" id="ARBA00022553"/>
    </source>
</evidence>
<keyword evidence="1 5" id="KW-0597">Phosphoprotein</keyword>
<dbReference type="Gene3D" id="3.40.50.2300">
    <property type="match status" value="1"/>
</dbReference>
<dbReference type="SMART" id="SM00421">
    <property type="entry name" value="HTH_LUXR"/>
    <property type="match status" value="1"/>
</dbReference>
<evidence type="ECO:0000313" key="9">
    <source>
        <dbReference type="Proteomes" id="UP000262802"/>
    </source>
</evidence>
<dbReference type="PRINTS" id="PR00038">
    <property type="entry name" value="HTHLUXR"/>
</dbReference>
<dbReference type="CDD" id="cd06170">
    <property type="entry name" value="LuxR_C_like"/>
    <property type="match status" value="1"/>
</dbReference>
<evidence type="ECO:0000313" key="8">
    <source>
        <dbReference type="EMBL" id="AYA37000.1"/>
    </source>
</evidence>
<feature type="domain" description="Response regulatory" evidence="7">
    <location>
        <begin position="27"/>
        <end position="144"/>
    </location>
</feature>
<dbReference type="PROSITE" id="PS50043">
    <property type="entry name" value="HTH_LUXR_2"/>
    <property type="match status" value="1"/>
</dbReference>
<name>A0A3B7R0W9_9BACT</name>
<dbReference type="GO" id="GO:0000160">
    <property type="term" value="P:phosphorelay signal transduction system"/>
    <property type="evidence" value="ECO:0007669"/>
    <property type="project" value="InterPro"/>
</dbReference>
<dbReference type="InterPro" id="IPR039420">
    <property type="entry name" value="WalR-like"/>
</dbReference>
<dbReference type="OrthoDB" id="9797341at2"/>
<dbReference type="AlphaFoldDB" id="A0A3B7R0W9"/>
<evidence type="ECO:0000259" key="6">
    <source>
        <dbReference type="PROSITE" id="PS50043"/>
    </source>
</evidence>
<dbReference type="GO" id="GO:0006355">
    <property type="term" value="P:regulation of DNA-templated transcription"/>
    <property type="evidence" value="ECO:0007669"/>
    <property type="project" value="InterPro"/>
</dbReference>
<dbReference type="KEGG" id="hyh:D3Y59_07985"/>
<evidence type="ECO:0000259" key="7">
    <source>
        <dbReference type="PROSITE" id="PS50110"/>
    </source>
</evidence>
<evidence type="ECO:0000256" key="4">
    <source>
        <dbReference type="ARBA" id="ARBA00023163"/>
    </source>
</evidence>
<evidence type="ECO:0000256" key="5">
    <source>
        <dbReference type="PROSITE-ProRule" id="PRU00169"/>
    </source>
</evidence>
<proteinExistence type="predicted"/>
<keyword evidence="2" id="KW-0805">Transcription regulation</keyword>
<dbReference type="Proteomes" id="UP000262802">
    <property type="component" value="Chromosome"/>
</dbReference>
<dbReference type="Pfam" id="PF00196">
    <property type="entry name" value="GerE"/>
    <property type="match status" value="1"/>
</dbReference>
<dbReference type="EMBL" id="CP032317">
    <property type="protein sequence ID" value="AYA37000.1"/>
    <property type="molecule type" value="Genomic_DNA"/>
</dbReference>
<dbReference type="PANTHER" id="PTHR43214">
    <property type="entry name" value="TWO-COMPONENT RESPONSE REGULATOR"/>
    <property type="match status" value="1"/>
</dbReference>
<gene>
    <name evidence="8" type="ORF">D3Y59_07985</name>
</gene>
<reference evidence="8 9" key="1">
    <citation type="submission" date="2018-09" db="EMBL/GenBank/DDBJ databases">
        <title>Hymenobacter medium sp. nov., isolated from R2A medium.</title>
        <authorList>
            <person name="Yingchao G."/>
        </authorList>
    </citation>
    <scope>NUCLEOTIDE SEQUENCE [LARGE SCALE GENOMIC DNA]</scope>
    <source>
        <strain evidence="9">sh-6</strain>
    </source>
</reference>
<evidence type="ECO:0000256" key="2">
    <source>
        <dbReference type="ARBA" id="ARBA00023015"/>
    </source>
</evidence>
<dbReference type="SMART" id="SM00448">
    <property type="entry name" value="REC"/>
    <property type="match status" value="1"/>
</dbReference>
<evidence type="ECO:0000256" key="3">
    <source>
        <dbReference type="ARBA" id="ARBA00023125"/>
    </source>
</evidence>
<dbReference type="SUPFAM" id="SSF46894">
    <property type="entry name" value="C-terminal effector domain of the bipartite response regulators"/>
    <property type="match status" value="1"/>
</dbReference>
<organism evidence="8 9">
    <name type="scientific">Hymenobacter oligotrophus</name>
    <dbReference type="NCBI Taxonomy" id="2319843"/>
    <lineage>
        <taxon>Bacteria</taxon>
        <taxon>Pseudomonadati</taxon>
        <taxon>Bacteroidota</taxon>
        <taxon>Cytophagia</taxon>
        <taxon>Cytophagales</taxon>
        <taxon>Hymenobacteraceae</taxon>
        <taxon>Hymenobacter</taxon>
    </lineage>
</organism>
<dbReference type="PANTHER" id="PTHR43214:SF41">
    <property type="entry name" value="NITRATE_NITRITE RESPONSE REGULATOR PROTEIN NARP"/>
    <property type="match status" value="1"/>
</dbReference>
<dbReference type="CDD" id="cd17535">
    <property type="entry name" value="REC_NarL-like"/>
    <property type="match status" value="1"/>
</dbReference>
<accession>A0A3B7R0W9</accession>
<dbReference type="Pfam" id="PF00072">
    <property type="entry name" value="Response_reg"/>
    <property type="match status" value="1"/>
</dbReference>
<feature type="modified residue" description="4-aspartylphosphate" evidence="5">
    <location>
        <position position="79"/>
    </location>
</feature>
<dbReference type="GO" id="GO:0003677">
    <property type="term" value="F:DNA binding"/>
    <property type="evidence" value="ECO:0007669"/>
    <property type="project" value="UniProtKB-KW"/>
</dbReference>
<dbReference type="SUPFAM" id="SSF52172">
    <property type="entry name" value="CheY-like"/>
    <property type="match status" value="1"/>
</dbReference>
<dbReference type="InterPro" id="IPR016032">
    <property type="entry name" value="Sig_transdc_resp-reg_C-effctor"/>
</dbReference>
<dbReference type="InterPro" id="IPR058245">
    <property type="entry name" value="NreC/VraR/RcsB-like_REC"/>
</dbReference>
<keyword evidence="3 8" id="KW-0238">DNA-binding</keyword>
<keyword evidence="9" id="KW-1185">Reference proteome</keyword>
<keyword evidence="4" id="KW-0804">Transcription</keyword>
<dbReference type="InterPro" id="IPR001789">
    <property type="entry name" value="Sig_transdc_resp-reg_receiver"/>
</dbReference>
<dbReference type="InterPro" id="IPR000792">
    <property type="entry name" value="Tscrpt_reg_LuxR_C"/>
</dbReference>
<sequence>MFGNSLGDPSMSNTTGAASQVPAGALSVLLVDDHPLVIEGLKALLNDAPDIRVVATAGGGADALLRLQENPAIRVAIVDLNMPGMTGVELMRAIRTAHPAVCTMALSVFHDHSSVTDVLEAGGSGYVLKNTTKPELTDAIRQVASGRTYFSAEVGAALLQNLHRNGANHHDAREDKPVELTAREMEILQLIAREYPNALIAEKLFISERTVETHRKNILTKTNSKSVVGLIQYALKYKLINNS</sequence>